<keyword evidence="7" id="KW-0675">Receptor</keyword>
<comment type="caution">
    <text evidence="9">Lacks conserved residue(s) required for the propagation of feature annotation.</text>
</comment>
<keyword evidence="12" id="KW-0732">Signal</keyword>
<feature type="disulfide bond" evidence="9">
    <location>
        <begin position="46"/>
        <end position="64"/>
    </location>
</feature>
<dbReference type="GeneTree" id="ENSGT00940000153259"/>
<evidence type="ECO:0000256" key="9">
    <source>
        <dbReference type="PROSITE-ProRule" id="PRU00206"/>
    </source>
</evidence>
<dbReference type="InterPro" id="IPR001368">
    <property type="entry name" value="TNFR/NGFR_Cys_rich_reg"/>
</dbReference>
<dbReference type="Proteomes" id="UP000694569">
    <property type="component" value="Unplaced"/>
</dbReference>
<reference evidence="14" key="2">
    <citation type="submission" date="2025-09" db="UniProtKB">
        <authorList>
            <consortium name="Ensembl"/>
        </authorList>
    </citation>
    <scope>IDENTIFICATION</scope>
</reference>
<keyword evidence="5 11" id="KW-0472">Membrane</keyword>
<dbReference type="GO" id="GO:0005886">
    <property type="term" value="C:plasma membrane"/>
    <property type="evidence" value="ECO:0007669"/>
    <property type="project" value="TreeGrafter"/>
</dbReference>
<proteinExistence type="predicted"/>
<feature type="repeat" description="TNFR-Cys" evidence="9">
    <location>
        <begin position="27"/>
        <end position="64"/>
    </location>
</feature>
<feature type="domain" description="TNFR-Cys" evidence="13">
    <location>
        <begin position="66"/>
        <end position="106"/>
    </location>
</feature>
<evidence type="ECO:0000256" key="12">
    <source>
        <dbReference type="SAM" id="SignalP"/>
    </source>
</evidence>
<evidence type="ECO:0000256" key="1">
    <source>
        <dbReference type="ARBA" id="ARBA00004167"/>
    </source>
</evidence>
<dbReference type="SUPFAM" id="SSF57586">
    <property type="entry name" value="TNF receptor-like"/>
    <property type="match status" value="1"/>
</dbReference>
<dbReference type="GO" id="GO:0043123">
    <property type="term" value="P:positive regulation of canonical NF-kappaB signal transduction"/>
    <property type="evidence" value="ECO:0007669"/>
    <property type="project" value="InterPro"/>
</dbReference>
<dbReference type="InterPro" id="IPR047526">
    <property type="entry name" value="TNR19/27/EDAR"/>
</dbReference>
<sequence length="516" mass="56341">MMSLGFCHFVYLLMFLELALVFTVSADCHDNEFEDERGNCLPCKQCGPGHELSEDCGSGRDVQCVPCRPGRYKEDRGHQRCLRCLPCAVINRILKANCTPTMNSICGDCLPGFYSKTRIGGLQELECFPCTSNTPATETQCQSRMGSVQPVSTISPPRDPVILVAVIMVALAIVLVALVTFSVLCCGRFFKVQCQRAFQRSCNFAGEPRRIAAQWENTQSPREEQPIPPYCFGSPETCQQFPAPLEEIHGSSDRASTGSRTKCNDLCAAHPSVDICPVPPAPAKPHYTRSISETQPLIRNSGCSDCYTGCTSTTEPNQGAAQQKSTQTHSCASEQQHWSHAPVECTELDLQNLSSEHGFSANSHTPTEGPQSHQPAPHPHTCINIDMKQSGDSLPAQQGTKSSCRHLHEHTMKSEDVMSQLKSTTLGLHISNIPHSLVVSLGLKLDQSIPGQKNFRDLGLALGMSPQLMNHLHGFEALHTHLSASSSCTLGLLVQALYHLACIDALSIISKHFSQM</sequence>
<protein>
    <recommendedName>
        <fullName evidence="13">TNFR-Cys domain-containing protein</fullName>
    </recommendedName>
</protein>
<evidence type="ECO:0000256" key="3">
    <source>
        <dbReference type="ARBA" id="ARBA00022737"/>
    </source>
</evidence>
<organism evidence="14 15">
    <name type="scientific">Leptobrachium leishanense</name>
    <name type="common">Leishan spiny toad</name>
    <dbReference type="NCBI Taxonomy" id="445787"/>
    <lineage>
        <taxon>Eukaryota</taxon>
        <taxon>Metazoa</taxon>
        <taxon>Chordata</taxon>
        <taxon>Craniata</taxon>
        <taxon>Vertebrata</taxon>
        <taxon>Euteleostomi</taxon>
        <taxon>Amphibia</taxon>
        <taxon>Batrachia</taxon>
        <taxon>Anura</taxon>
        <taxon>Pelobatoidea</taxon>
        <taxon>Megophryidae</taxon>
        <taxon>Leptobrachium</taxon>
    </lineage>
</organism>
<keyword evidence="6 9" id="KW-1015">Disulfide bond</keyword>
<feature type="region of interest" description="Disordered" evidence="10">
    <location>
        <begin position="356"/>
        <end position="379"/>
    </location>
</feature>
<evidence type="ECO:0000313" key="15">
    <source>
        <dbReference type="Proteomes" id="UP000694569"/>
    </source>
</evidence>
<accession>A0A8C5Q5R5</accession>
<keyword evidence="4 11" id="KW-1133">Transmembrane helix</keyword>
<evidence type="ECO:0000256" key="6">
    <source>
        <dbReference type="ARBA" id="ARBA00023157"/>
    </source>
</evidence>
<evidence type="ECO:0000313" key="14">
    <source>
        <dbReference type="Ensembl" id="ENSLLEP00000033086.1"/>
    </source>
</evidence>
<evidence type="ECO:0000259" key="13">
    <source>
        <dbReference type="PROSITE" id="PS50050"/>
    </source>
</evidence>
<dbReference type="OrthoDB" id="10017617at2759"/>
<dbReference type="PROSITE" id="PS50050">
    <property type="entry name" value="TNFR_NGFR_2"/>
    <property type="match status" value="2"/>
</dbReference>
<evidence type="ECO:0000256" key="8">
    <source>
        <dbReference type="ARBA" id="ARBA00023180"/>
    </source>
</evidence>
<feature type="signal peptide" evidence="12">
    <location>
        <begin position="1"/>
        <end position="26"/>
    </location>
</feature>
<evidence type="ECO:0000256" key="2">
    <source>
        <dbReference type="ARBA" id="ARBA00022692"/>
    </source>
</evidence>
<dbReference type="Pfam" id="PF00020">
    <property type="entry name" value="TNFR_c6"/>
    <property type="match status" value="2"/>
</dbReference>
<feature type="repeat" description="TNFR-Cys" evidence="9">
    <location>
        <begin position="66"/>
        <end position="106"/>
    </location>
</feature>
<feature type="domain" description="TNFR-Cys" evidence="13">
    <location>
        <begin position="27"/>
        <end position="64"/>
    </location>
</feature>
<evidence type="ECO:0000256" key="10">
    <source>
        <dbReference type="SAM" id="MobiDB-lite"/>
    </source>
</evidence>
<evidence type="ECO:0000256" key="5">
    <source>
        <dbReference type="ARBA" id="ARBA00023136"/>
    </source>
</evidence>
<keyword evidence="8" id="KW-0325">Glycoprotein</keyword>
<feature type="disulfide bond" evidence="9">
    <location>
        <begin position="43"/>
        <end position="56"/>
    </location>
</feature>
<dbReference type="Gene3D" id="2.10.50.10">
    <property type="entry name" value="Tumor Necrosis Factor Receptor, subunit A, domain 2"/>
    <property type="match status" value="2"/>
</dbReference>
<dbReference type="SMART" id="SM00208">
    <property type="entry name" value="TNFR"/>
    <property type="match status" value="2"/>
</dbReference>
<feature type="transmembrane region" description="Helical" evidence="11">
    <location>
        <begin position="161"/>
        <end position="190"/>
    </location>
</feature>
<dbReference type="AlphaFoldDB" id="A0A8C5Q5R5"/>
<feature type="chain" id="PRO_5034186235" description="TNFR-Cys domain-containing protein" evidence="12">
    <location>
        <begin position="27"/>
        <end position="516"/>
    </location>
</feature>
<dbReference type="PANTHER" id="PTHR12120">
    <property type="entry name" value="TNFR-CYS DOMAIN-CONTAINING PROTEIN"/>
    <property type="match status" value="1"/>
</dbReference>
<feature type="compositionally biased region" description="Polar residues" evidence="10">
    <location>
        <begin position="356"/>
        <end position="374"/>
    </location>
</feature>
<dbReference type="GO" id="GO:0046330">
    <property type="term" value="P:positive regulation of JNK cascade"/>
    <property type="evidence" value="ECO:0007669"/>
    <property type="project" value="InterPro"/>
</dbReference>
<comment type="subcellular location">
    <subcellularLocation>
        <location evidence="1">Membrane</location>
        <topology evidence="1">Single-pass membrane protein</topology>
    </subcellularLocation>
</comment>
<dbReference type="PROSITE" id="PS00652">
    <property type="entry name" value="TNFR_NGFR_1"/>
    <property type="match status" value="2"/>
</dbReference>
<dbReference type="Ensembl" id="ENSLLET00000034354.1">
    <property type="protein sequence ID" value="ENSLLEP00000033086.1"/>
    <property type="gene ID" value="ENSLLEG00000020955.1"/>
</dbReference>
<evidence type="ECO:0000256" key="7">
    <source>
        <dbReference type="ARBA" id="ARBA00023170"/>
    </source>
</evidence>
<evidence type="ECO:0000256" key="4">
    <source>
        <dbReference type="ARBA" id="ARBA00022989"/>
    </source>
</evidence>
<dbReference type="GO" id="GO:0038023">
    <property type="term" value="F:signaling receptor activity"/>
    <property type="evidence" value="ECO:0007669"/>
    <property type="project" value="InterPro"/>
</dbReference>
<reference evidence="14" key="1">
    <citation type="submission" date="2025-08" db="UniProtKB">
        <authorList>
            <consortium name="Ensembl"/>
        </authorList>
    </citation>
    <scope>IDENTIFICATION</scope>
</reference>
<keyword evidence="15" id="KW-1185">Reference proteome</keyword>
<keyword evidence="3" id="KW-0677">Repeat</keyword>
<name>A0A8C5Q5R5_9ANUR</name>
<evidence type="ECO:0000256" key="11">
    <source>
        <dbReference type="SAM" id="Phobius"/>
    </source>
</evidence>
<dbReference type="PANTHER" id="PTHR12120:SF8">
    <property type="entry name" value="TUMOR NECROSIS FACTOR RECEPTOR SUPERFAMILY MEMBER 27"/>
    <property type="match status" value="1"/>
</dbReference>
<keyword evidence="2 11" id="KW-0812">Transmembrane</keyword>